<organism evidence="2 3">
    <name type="scientific">Enterococcus alishanensis</name>
    <dbReference type="NCBI Taxonomy" id="1303817"/>
    <lineage>
        <taxon>Bacteria</taxon>
        <taxon>Bacillati</taxon>
        <taxon>Bacillota</taxon>
        <taxon>Bacilli</taxon>
        <taxon>Lactobacillales</taxon>
        <taxon>Enterococcaceae</taxon>
        <taxon>Enterococcus</taxon>
    </lineage>
</organism>
<feature type="domain" description="DUF6434" evidence="1">
    <location>
        <begin position="71"/>
        <end position="128"/>
    </location>
</feature>
<evidence type="ECO:0000313" key="3">
    <source>
        <dbReference type="Proteomes" id="UP000774130"/>
    </source>
</evidence>
<dbReference type="Pfam" id="PF20026">
    <property type="entry name" value="DUF6434"/>
    <property type="match status" value="1"/>
</dbReference>
<comment type="caution">
    <text evidence="2">The sequence shown here is derived from an EMBL/GenBank/DDBJ whole genome shotgun (WGS) entry which is preliminary data.</text>
</comment>
<keyword evidence="3" id="KW-1185">Reference proteome</keyword>
<reference evidence="2 3" key="1">
    <citation type="submission" date="2021-06" db="EMBL/GenBank/DDBJ databases">
        <title>Enterococcus alishanensis sp. nov., a novel lactic acid bacterium isolated from fresh coffee beans.</title>
        <authorList>
            <person name="Chen Y.-S."/>
        </authorList>
    </citation>
    <scope>NUCLEOTIDE SEQUENCE [LARGE SCALE GENOMIC DNA]</scope>
    <source>
        <strain evidence="2 3">ALS3</strain>
    </source>
</reference>
<dbReference type="Pfam" id="PF18953">
    <property type="entry name" value="SAP_new25"/>
    <property type="match status" value="1"/>
</dbReference>
<sequence length="189" mass="22208">MSERPLLEQSLSPEEFQDYYFLKEELVAFLRNHQLPTSGSKELLNQRIVAFLTDGTILKIVSKNKNQQQITEISLESLIEENIICSEVHRKFFKETIGPSFTFKVAFQNWLKANAGKTYTNAIEAYQEIIHQKPIRKKIDGQFEYNTYIRDFFEDQKDKTLTEAIICWKYKKSLPGHNRYETSDLNSLI</sequence>
<name>A0ABS6TCX8_9ENTE</name>
<proteinExistence type="predicted"/>
<evidence type="ECO:0000313" key="2">
    <source>
        <dbReference type="EMBL" id="MBV7390784.1"/>
    </source>
</evidence>
<dbReference type="EMBL" id="JAHUZB010000003">
    <property type="protein sequence ID" value="MBV7390784.1"/>
    <property type="molecule type" value="Genomic_DNA"/>
</dbReference>
<evidence type="ECO:0000259" key="1">
    <source>
        <dbReference type="Pfam" id="PF20026"/>
    </source>
</evidence>
<dbReference type="RefSeq" id="WP_218325837.1">
    <property type="nucleotide sequence ID" value="NZ_JAHUZB010000003.1"/>
</dbReference>
<dbReference type="Proteomes" id="UP000774130">
    <property type="component" value="Unassembled WGS sequence"/>
</dbReference>
<gene>
    <name evidence="2" type="ORF">KUA55_08840</name>
</gene>
<dbReference type="InterPro" id="IPR045492">
    <property type="entry name" value="DUF6434"/>
</dbReference>
<accession>A0ABS6TCX8</accession>
<protein>
    <submittedName>
        <fullName evidence="2">SAP domain-containing protein</fullName>
    </submittedName>
</protein>